<protein>
    <recommendedName>
        <fullName evidence="4">Purine nucleoside phosphorylase DeoD-type</fullName>
        <shortName evidence="4">PNP</shortName>
        <ecNumber evidence="4">2.4.2.1</ecNumber>
    </recommendedName>
</protein>
<sequence>MTPHIGAEKGDFAPTVLMPGDPLRAKFIAENFLEAPKLVTSVRGIYGYTGTFGGVPVSVMASGMGCPSMGIYSHELYSFYDVQNIIRIGSAGALRADVPLRSLVIGMSSSTNSHFGEKFSLPGLIAPTADWTLLETMVDSCRELGVDYKVGSLFCSDTFYDDRDTGAWAKMGCLAVEMESAALYLTAADCGKKALAICTISDSLATGERLSAEERQTGFTDMMRAALETARRMG</sequence>
<dbReference type="Pfam" id="PF01048">
    <property type="entry name" value="PNP_UDP_1"/>
    <property type="match status" value="1"/>
</dbReference>
<dbReference type="GO" id="GO:0042278">
    <property type="term" value="P:purine nucleoside metabolic process"/>
    <property type="evidence" value="ECO:0007669"/>
    <property type="project" value="UniProtKB-UniRule"/>
</dbReference>
<proteinExistence type="inferred from homology"/>
<feature type="binding site" description="in other chain" evidence="4">
    <location>
        <position position="24"/>
    </location>
    <ligand>
        <name>phosphate</name>
        <dbReference type="ChEBI" id="CHEBI:43474"/>
        <note>ligand shared between dimeric partners</note>
    </ligand>
</feature>
<dbReference type="AlphaFoldDB" id="A0A9D1H6Z7"/>
<evidence type="ECO:0000256" key="2">
    <source>
        <dbReference type="ARBA" id="ARBA00022679"/>
    </source>
</evidence>
<comment type="caution">
    <text evidence="6">The sequence shown here is derived from an EMBL/GenBank/DDBJ whole genome shotgun (WGS) entry which is preliminary data.</text>
</comment>
<dbReference type="Gene3D" id="3.40.50.1580">
    <property type="entry name" value="Nucleoside phosphorylase domain"/>
    <property type="match status" value="1"/>
</dbReference>
<evidence type="ECO:0000256" key="4">
    <source>
        <dbReference type="HAMAP-Rule" id="MF_01627"/>
    </source>
</evidence>
<gene>
    <name evidence="4 6" type="primary">deoD</name>
    <name evidence="6" type="ORF">IAC43_07650</name>
</gene>
<comment type="catalytic activity">
    <reaction evidence="4">
        <text>a purine 2'-deoxy-D-ribonucleoside + phosphate = a purine nucleobase + 2-deoxy-alpha-D-ribose 1-phosphate</text>
        <dbReference type="Rhea" id="RHEA:36431"/>
        <dbReference type="ChEBI" id="CHEBI:26386"/>
        <dbReference type="ChEBI" id="CHEBI:43474"/>
        <dbReference type="ChEBI" id="CHEBI:57259"/>
        <dbReference type="ChEBI" id="CHEBI:142361"/>
        <dbReference type="EC" id="2.4.2.1"/>
    </reaction>
</comment>
<dbReference type="GO" id="GO:0004850">
    <property type="term" value="F:uridine phosphorylase activity"/>
    <property type="evidence" value="ECO:0007669"/>
    <property type="project" value="UniProtKB-EC"/>
</dbReference>
<dbReference type="GO" id="GO:0004731">
    <property type="term" value="F:purine-nucleoside phosphorylase activity"/>
    <property type="evidence" value="ECO:0007669"/>
    <property type="project" value="UniProtKB-UniRule"/>
</dbReference>
<keyword evidence="2 4" id="KW-0808">Transferase</keyword>
<accession>A0A9D1H6Z7</accession>
<evidence type="ECO:0000313" key="7">
    <source>
        <dbReference type="Proteomes" id="UP000824160"/>
    </source>
</evidence>
<comment type="function">
    <text evidence="4">Catalyzes the reversible phosphorolytic breakdown of the N-glycosidic bond in the beta-(deoxy)ribonucleoside molecules, with the formation of the corresponding free purine bases and pentose-1-phosphate.</text>
</comment>
<evidence type="ECO:0000256" key="3">
    <source>
        <dbReference type="ARBA" id="ARBA00048447"/>
    </source>
</evidence>
<feature type="binding site" description="in other chain" evidence="4">
    <location>
        <begin position="177"/>
        <end position="179"/>
    </location>
    <ligand>
        <name>a purine D-ribonucleoside</name>
        <dbReference type="ChEBI" id="CHEBI:142355"/>
        <note>ligand shared between dimeric partners</note>
    </ligand>
</feature>
<feature type="site" description="Important for catalytic activity" evidence="4">
    <location>
        <position position="215"/>
    </location>
</feature>
<comment type="subunit">
    <text evidence="4">Homohexamer; trimer of homodimers.</text>
</comment>
<dbReference type="NCBIfam" id="TIGR00107">
    <property type="entry name" value="deoD"/>
    <property type="match status" value="1"/>
</dbReference>
<feature type="binding site" description="in other chain" evidence="4">
    <location>
        <begin position="201"/>
        <end position="202"/>
    </location>
    <ligand>
        <name>a purine D-ribonucleoside</name>
        <dbReference type="ChEBI" id="CHEBI:142355"/>
        <note>ligand shared between dimeric partners</note>
    </ligand>
</feature>
<reference evidence="6" key="1">
    <citation type="submission" date="2020-10" db="EMBL/GenBank/DDBJ databases">
        <authorList>
            <person name="Gilroy R."/>
        </authorList>
    </citation>
    <scope>NUCLEOTIDE SEQUENCE</scope>
    <source>
        <strain evidence="6">ChiBcec7-5410</strain>
    </source>
</reference>
<feature type="binding site" description="in other chain" evidence="4">
    <location>
        <position position="20"/>
    </location>
    <ligand>
        <name>phosphate</name>
        <dbReference type="ChEBI" id="CHEBI:43474"/>
        <note>ligand shared between dimeric partners</note>
    </ligand>
</feature>
<reference evidence="6" key="2">
    <citation type="journal article" date="2021" name="PeerJ">
        <title>Extensive microbial diversity within the chicken gut microbiome revealed by metagenomics and culture.</title>
        <authorList>
            <person name="Gilroy R."/>
            <person name="Ravi A."/>
            <person name="Getino M."/>
            <person name="Pursley I."/>
            <person name="Horton D.L."/>
            <person name="Alikhan N.F."/>
            <person name="Baker D."/>
            <person name="Gharbi K."/>
            <person name="Hall N."/>
            <person name="Watson M."/>
            <person name="Adriaenssens E.M."/>
            <person name="Foster-Nyarko E."/>
            <person name="Jarju S."/>
            <person name="Secka A."/>
            <person name="Antonio M."/>
            <person name="Oren A."/>
            <person name="Chaudhuri R.R."/>
            <person name="La Ragione R."/>
            <person name="Hildebrand F."/>
            <person name="Pallen M.J."/>
        </authorList>
    </citation>
    <scope>NUCLEOTIDE SEQUENCE</scope>
    <source>
        <strain evidence="6">ChiBcec7-5410</strain>
    </source>
</reference>
<dbReference type="SUPFAM" id="SSF53167">
    <property type="entry name" value="Purine and uridine phosphorylases"/>
    <property type="match status" value="1"/>
</dbReference>
<feature type="binding site" description="in other chain" evidence="4">
    <location>
        <begin position="87"/>
        <end position="90"/>
    </location>
    <ligand>
        <name>phosphate</name>
        <dbReference type="ChEBI" id="CHEBI:43474"/>
        <note>ligand shared between dimeric partners</note>
    </ligand>
</feature>
<comment type="similarity">
    <text evidence="4">Belongs to the PNP/UDP phosphorylase family.</text>
</comment>
<dbReference type="InterPro" id="IPR000845">
    <property type="entry name" value="Nucleoside_phosphorylase_d"/>
</dbReference>
<dbReference type="GO" id="GO:0006218">
    <property type="term" value="P:uridine catabolic process"/>
    <property type="evidence" value="ECO:0007669"/>
    <property type="project" value="TreeGrafter"/>
</dbReference>
<feature type="active site" description="Proton donor" evidence="4">
    <location>
        <position position="202"/>
    </location>
</feature>
<dbReference type="PANTHER" id="PTHR43691:SF11">
    <property type="entry name" value="FI09636P-RELATED"/>
    <property type="match status" value="1"/>
</dbReference>
<comment type="catalytic activity">
    <reaction evidence="3">
        <text>uridine + phosphate = alpha-D-ribose 1-phosphate + uracil</text>
        <dbReference type="Rhea" id="RHEA:24388"/>
        <dbReference type="ChEBI" id="CHEBI:16704"/>
        <dbReference type="ChEBI" id="CHEBI:17568"/>
        <dbReference type="ChEBI" id="CHEBI:43474"/>
        <dbReference type="ChEBI" id="CHEBI:57720"/>
        <dbReference type="EC" id="2.4.2.3"/>
    </reaction>
</comment>
<keyword evidence="1 4" id="KW-0328">Glycosyltransferase</keyword>
<dbReference type="Proteomes" id="UP000824160">
    <property type="component" value="Unassembled WGS sequence"/>
</dbReference>
<dbReference type="HAMAP" id="MF_01627">
    <property type="entry name" value="Pur_nucleosid_phosp"/>
    <property type="match status" value="1"/>
</dbReference>
<evidence type="ECO:0000256" key="1">
    <source>
        <dbReference type="ARBA" id="ARBA00022676"/>
    </source>
</evidence>
<dbReference type="CDD" id="cd09006">
    <property type="entry name" value="PNP_EcPNPI-like"/>
    <property type="match status" value="1"/>
</dbReference>
<dbReference type="EC" id="2.4.2.1" evidence="4"/>
<feature type="binding site" evidence="4">
    <location>
        <position position="43"/>
    </location>
    <ligand>
        <name>phosphate</name>
        <dbReference type="ChEBI" id="CHEBI:43474"/>
        <note>ligand shared between dimeric partners</note>
    </ligand>
</feature>
<evidence type="ECO:0000259" key="5">
    <source>
        <dbReference type="Pfam" id="PF01048"/>
    </source>
</evidence>
<dbReference type="EMBL" id="DVLW01000211">
    <property type="protein sequence ID" value="HIT95045.1"/>
    <property type="molecule type" value="Genomic_DNA"/>
</dbReference>
<dbReference type="PANTHER" id="PTHR43691">
    <property type="entry name" value="URIDINE PHOSPHORYLASE"/>
    <property type="match status" value="1"/>
</dbReference>
<organism evidence="6 7">
    <name type="scientific">Candidatus Faecivivens stercoripullorum</name>
    <dbReference type="NCBI Taxonomy" id="2840805"/>
    <lineage>
        <taxon>Bacteria</taxon>
        <taxon>Bacillati</taxon>
        <taxon>Bacillota</taxon>
        <taxon>Clostridia</taxon>
        <taxon>Eubacteriales</taxon>
        <taxon>Oscillospiraceae</taxon>
        <taxon>Oscillospiraceae incertae sedis</taxon>
        <taxon>Candidatus Faecivivens</taxon>
    </lineage>
</organism>
<name>A0A9D1H6Z7_9FIRM</name>
<dbReference type="GO" id="GO:0005829">
    <property type="term" value="C:cytosol"/>
    <property type="evidence" value="ECO:0007669"/>
    <property type="project" value="TreeGrafter"/>
</dbReference>
<feature type="binding site" evidence="4">
    <location>
        <position position="4"/>
    </location>
    <ligand>
        <name>a purine D-ribonucleoside</name>
        <dbReference type="ChEBI" id="CHEBI:142355"/>
        <note>ligand shared between dimeric partners</note>
    </ligand>
</feature>
<evidence type="ECO:0000313" key="6">
    <source>
        <dbReference type="EMBL" id="HIT95045.1"/>
    </source>
</evidence>
<dbReference type="InterPro" id="IPR004402">
    <property type="entry name" value="DeoD-type"/>
</dbReference>
<feature type="domain" description="Nucleoside phosphorylase" evidence="5">
    <location>
        <begin position="16"/>
        <end position="217"/>
    </location>
</feature>
<comment type="catalytic activity">
    <reaction evidence="4">
        <text>a purine D-ribonucleoside + phosphate = a purine nucleobase + alpha-D-ribose 1-phosphate</text>
        <dbReference type="Rhea" id="RHEA:19805"/>
        <dbReference type="ChEBI" id="CHEBI:26386"/>
        <dbReference type="ChEBI" id="CHEBI:43474"/>
        <dbReference type="ChEBI" id="CHEBI:57720"/>
        <dbReference type="ChEBI" id="CHEBI:142355"/>
        <dbReference type="EC" id="2.4.2.1"/>
    </reaction>
</comment>
<dbReference type="NCBIfam" id="NF004489">
    <property type="entry name" value="PRK05819.1"/>
    <property type="match status" value="1"/>
</dbReference>
<dbReference type="InterPro" id="IPR035994">
    <property type="entry name" value="Nucleoside_phosphorylase_sf"/>
</dbReference>